<dbReference type="GO" id="GO:0004222">
    <property type="term" value="F:metalloendopeptidase activity"/>
    <property type="evidence" value="ECO:0007669"/>
    <property type="project" value="TreeGrafter"/>
</dbReference>
<keyword evidence="4" id="KW-0378">Hydrolase</keyword>
<reference evidence="9" key="1">
    <citation type="submission" date="2022-06" db="EMBL/GenBank/DDBJ databases">
        <title>Sphingomonas sp. nov. isolated from rhizosphere soil of tomato.</title>
        <authorList>
            <person name="Dong H."/>
            <person name="Gao R."/>
        </authorList>
    </citation>
    <scope>NUCLEOTIDE SEQUENCE</scope>
    <source>
        <strain evidence="9">MMSM24</strain>
    </source>
</reference>
<comment type="cofactor">
    <cofactor evidence="1">
        <name>Zn(2+)</name>
        <dbReference type="ChEBI" id="CHEBI:29105"/>
    </cofactor>
</comment>
<evidence type="ECO:0000256" key="6">
    <source>
        <dbReference type="ARBA" id="ARBA00023049"/>
    </source>
</evidence>
<dbReference type="Proteomes" id="UP001165565">
    <property type="component" value="Unassembled WGS sequence"/>
</dbReference>
<dbReference type="GO" id="GO:0046872">
    <property type="term" value="F:metal ion binding"/>
    <property type="evidence" value="ECO:0007669"/>
    <property type="project" value="UniProtKB-KW"/>
</dbReference>
<feature type="signal peptide" evidence="7">
    <location>
        <begin position="1"/>
        <end position="35"/>
    </location>
</feature>
<gene>
    <name evidence="9" type="ORF">NEE01_20730</name>
</gene>
<keyword evidence="6" id="KW-0482">Metalloprotease</keyword>
<keyword evidence="3" id="KW-0479">Metal-binding</keyword>
<proteinExistence type="predicted"/>
<feature type="domain" description="M23ase beta-sheet core" evidence="8">
    <location>
        <begin position="123"/>
        <end position="217"/>
    </location>
</feature>
<dbReference type="CDD" id="cd12797">
    <property type="entry name" value="M23_peptidase"/>
    <property type="match status" value="1"/>
</dbReference>
<organism evidence="9 10">
    <name type="scientific">Sphingomonas lycopersici</name>
    <dbReference type="NCBI Taxonomy" id="2951807"/>
    <lineage>
        <taxon>Bacteria</taxon>
        <taxon>Pseudomonadati</taxon>
        <taxon>Pseudomonadota</taxon>
        <taxon>Alphaproteobacteria</taxon>
        <taxon>Sphingomonadales</taxon>
        <taxon>Sphingomonadaceae</taxon>
        <taxon>Sphingomonas</taxon>
    </lineage>
</organism>
<dbReference type="InterPro" id="IPR050570">
    <property type="entry name" value="Cell_wall_metabolism_enzyme"/>
</dbReference>
<name>A0AA41ZDN2_9SPHN</name>
<comment type="caution">
    <text evidence="9">The sequence shown here is derived from an EMBL/GenBank/DDBJ whole genome shotgun (WGS) entry which is preliminary data.</text>
</comment>
<evidence type="ECO:0000256" key="7">
    <source>
        <dbReference type="SAM" id="SignalP"/>
    </source>
</evidence>
<dbReference type="SUPFAM" id="SSF51261">
    <property type="entry name" value="Duplicated hybrid motif"/>
    <property type="match status" value="1"/>
</dbReference>
<dbReference type="Gene3D" id="2.70.70.10">
    <property type="entry name" value="Glucose Permease (Domain IIA)"/>
    <property type="match status" value="1"/>
</dbReference>
<evidence type="ECO:0000256" key="4">
    <source>
        <dbReference type="ARBA" id="ARBA00022801"/>
    </source>
</evidence>
<dbReference type="RefSeq" id="WP_265271108.1">
    <property type="nucleotide sequence ID" value="NZ_JANFAU010000004.1"/>
</dbReference>
<protein>
    <submittedName>
        <fullName evidence="9">M23 family metallopeptidase</fullName>
    </submittedName>
</protein>
<dbReference type="Pfam" id="PF01551">
    <property type="entry name" value="Peptidase_M23"/>
    <property type="match status" value="1"/>
</dbReference>
<evidence type="ECO:0000256" key="3">
    <source>
        <dbReference type="ARBA" id="ARBA00022723"/>
    </source>
</evidence>
<keyword evidence="10" id="KW-1185">Reference proteome</keyword>
<evidence type="ECO:0000259" key="8">
    <source>
        <dbReference type="Pfam" id="PF01551"/>
    </source>
</evidence>
<evidence type="ECO:0000256" key="5">
    <source>
        <dbReference type="ARBA" id="ARBA00022833"/>
    </source>
</evidence>
<dbReference type="FunFam" id="2.70.70.10:FF:000006">
    <property type="entry name" value="M23 family peptidase"/>
    <property type="match status" value="1"/>
</dbReference>
<evidence type="ECO:0000313" key="10">
    <source>
        <dbReference type="Proteomes" id="UP001165565"/>
    </source>
</evidence>
<keyword evidence="5" id="KW-0862">Zinc</keyword>
<dbReference type="PANTHER" id="PTHR21666:SF288">
    <property type="entry name" value="CELL DIVISION PROTEIN YTFB"/>
    <property type="match status" value="1"/>
</dbReference>
<sequence length="257" mass="26626">MSQLSSSQLVRGFGRSAALCAAALVCAGVGTAANAAPDAEQARTAQVATRGAVGGPMISASTVGAASEVGGDAQFRSLFMTWKKMDTMEHGSIAIPSVQPVQKLSFTSNFGIRSDPFRGTAAMHAGVDIPGPVGTPIYATADGVVAHAERMGGYGNMVEIDHGKGIATRYGHLSKILVSDNTRVKRGQLIALMGSTGRSTGPHLHYEVRIDGHAVNPIPFLTTADYLLAAHDRSVTEIPVSTTGPVAQDSLDQVASR</sequence>
<dbReference type="AlphaFoldDB" id="A0AA41ZDN2"/>
<evidence type="ECO:0000313" key="9">
    <source>
        <dbReference type="EMBL" id="MCW6537211.1"/>
    </source>
</evidence>
<keyword evidence="2" id="KW-0645">Protease</keyword>
<feature type="chain" id="PRO_5041374207" evidence="7">
    <location>
        <begin position="36"/>
        <end position="257"/>
    </location>
</feature>
<dbReference type="EMBL" id="JANFAV010000019">
    <property type="protein sequence ID" value="MCW6537211.1"/>
    <property type="molecule type" value="Genomic_DNA"/>
</dbReference>
<evidence type="ECO:0000256" key="1">
    <source>
        <dbReference type="ARBA" id="ARBA00001947"/>
    </source>
</evidence>
<dbReference type="InterPro" id="IPR016047">
    <property type="entry name" value="M23ase_b-sheet_dom"/>
</dbReference>
<evidence type="ECO:0000256" key="2">
    <source>
        <dbReference type="ARBA" id="ARBA00022670"/>
    </source>
</evidence>
<accession>A0AA41ZDN2</accession>
<keyword evidence="7" id="KW-0732">Signal</keyword>
<dbReference type="PANTHER" id="PTHR21666">
    <property type="entry name" value="PEPTIDASE-RELATED"/>
    <property type="match status" value="1"/>
</dbReference>
<dbReference type="InterPro" id="IPR011055">
    <property type="entry name" value="Dup_hybrid_motif"/>
</dbReference>
<dbReference type="GO" id="GO:0006508">
    <property type="term" value="P:proteolysis"/>
    <property type="evidence" value="ECO:0007669"/>
    <property type="project" value="UniProtKB-KW"/>
</dbReference>